<sequence>MGFRDPGYPNFHCFIEECNYFVFSQLLDMEKGNPLSSKYFVICKSSIRKMKKLIGMDRKTDGVGGGTTKRSRKFSSLGLVSVIVYCSVDGRQDFVEVVFV</sequence>
<dbReference type="EMBL" id="CANHGI010000003">
    <property type="protein sequence ID" value="CAI5444821.1"/>
    <property type="molecule type" value="Genomic_DNA"/>
</dbReference>
<organism evidence="1 2">
    <name type="scientific">Caenorhabditis angaria</name>
    <dbReference type="NCBI Taxonomy" id="860376"/>
    <lineage>
        <taxon>Eukaryota</taxon>
        <taxon>Metazoa</taxon>
        <taxon>Ecdysozoa</taxon>
        <taxon>Nematoda</taxon>
        <taxon>Chromadorea</taxon>
        <taxon>Rhabditida</taxon>
        <taxon>Rhabditina</taxon>
        <taxon>Rhabditomorpha</taxon>
        <taxon>Rhabditoidea</taxon>
        <taxon>Rhabditidae</taxon>
        <taxon>Peloderinae</taxon>
        <taxon>Caenorhabditis</taxon>
    </lineage>
</organism>
<reference evidence="1" key="1">
    <citation type="submission" date="2022-11" db="EMBL/GenBank/DDBJ databases">
        <authorList>
            <person name="Kikuchi T."/>
        </authorList>
    </citation>
    <scope>NUCLEOTIDE SEQUENCE</scope>
    <source>
        <strain evidence="1">PS1010</strain>
    </source>
</reference>
<keyword evidence="2" id="KW-1185">Reference proteome</keyword>
<comment type="caution">
    <text evidence="1">The sequence shown here is derived from an EMBL/GenBank/DDBJ whole genome shotgun (WGS) entry which is preliminary data.</text>
</comment>
<dbReference type="Proteomes" id="UP001152747">
    <property type="component" value="Unassembled WGS sequence"/>
</dbReference>
<dbReference type="AlphaFoldDB" id="A0A9P1N1X8"/>
<accession>A0A9P1N1X8</accession>
<evidence type="ECO:0000313" key="2">
    <source>
        <dbReference type="Proteomes" id="UP001152747"/>
    </source>
</evidence>
<gene>
    <name evidence="1" type="ORF">CAMP_LOCUS7458</name>
</gene>
<evidence type="ECO:0000313" key="1">
    <source>
        <dbReference type="EMBL" id="CAI5444821.1"/>
    </source>
</evidence>
<proteinExistence type="predicted"/>
<name>A0A9P1N1X8_9PELO</name>
<protein>
    <submittedName>
        <fullName evidence="1">Uncharacterized protein</fullName>
    </submittedName>
</protein>